<keyword evidence="7" id="KW-0732">Signal</keyword>
<sequence>MLIAGGFCLFACLFCLFVFVAAPKTPTLSFVAPHTYIFFVRRRRSHPIDPDTMVKFATLLVASSCLAASAFGVAPAINKPLATATKPAFSPSQGGALRKDTASVSPLFRDASKTRGGAVPGWEAYNESLDKNPLTAKACTSLVGWALGDLLAQIFISGGPFDVKRFITLSVFGFIYHGPSGHYFYNWLDSKIEGTGAAAVASKVAIDQLFWCPIFMSVFFAYLGLVNGDGMAAIVDKIKTDLFSACQGSWKVWPIVHAVNFKFISTKHRLVFINGIQIAFNMFLSIIGTKK</sequence>
<protein>
    <recommendedName>
        <fullName evidence="9">Peroxisomal membrane protein MPV17</fullName>
    </recommendedName>
</protein>
<dbReference type="AlphaFoldDB" id="A0A7S4NDA3"/>
<dbReference type="EMBL" id="HBKQ01055403">
    <property type="protein sequence ID" value="CAE2281614.1"/>
    <property type="molecule type" value="Transcribed_RNA"/>
</dbReference>
<dbReference type="GO" id="GO:0016020">
    <property type="term" value="C:membrane"/>
    <property type="evidence" value="ECO:0007669"/>
    <property type="project" value="UniProtKB-SubCell"/>
</dbReference>
<feature type="transmembrane region" description="Helical" evidence="6">
    <location>
        <begin position="270"/>
        <end position="288"/>
    </location>
</feature>
<dbReference type="PANTHER" id="PTHR11266:SF17">
    <property type="entry name" value="PROTEIN MPV17"/>
    <property type="match status" value="1"/>
</dbReference>
<dbReference type="Pfam" id="PF04117">
    <property type="entry name" value="Mpv17_PMP22"/>
    <property type="match status" value="1"/>
</dbReference>
<keyword evidence="4 6" id="KW-1133">Transmembrane helix</keyword>
<evidence type="ECO:0008006" key="9">
    <source>
        <dbReference type="Google" id="ProtNLM"/>
    </source>
</evidence>
<evidence type="ECO:0000313" key="8">
    <source>
        <dbReference type="EMBL" id="CAE2281614.1"/>
    </source>
</evidence>
<comment type="similarity">
    <text evidence="2 6">Belongs to the peroxisomal membrane protein PXMP2/4 family.</text>
</comment>
<dbReference type="InterPro" id="IPR007248">
    <property type="entry name" value="Mpv17_PMP22"/>
</dbReference>
<feature type="signal peptide" evidence="7">
    <location>
        <begin position="1"/>
        <end position="22"/>
    </location>
</feature>
<evidence type="ECO:0000256" key="7">
    <source>
        <dbReference type="SAM" id="SignalP"/>
    </source>
</evidence>
<keyword evidence="3 6" id="KW-0812">Transmembrane</keyword>
<gene>
    <name evidence="8" type="ORF">OAUR00152_LOCUS37932</name>
</gene>
<dbReference type="PANTHER" id="PTHR11266">
    <property type="entry name" value="PEROXISOMAL MEMBRANE PROTEIN 2, PXMP2 MPV17"/>
    <property type="match status" value="1"/>
</dbReference>
<feature type="chain" id="PRO_5031476832" description="Peroxisomal membrane protein MPV17" evidence="7">
    <location>
        <begin position="23"/>
        <end position="291"/>
    </location>
</feature>
<comment type="subcellular location">
    <subcellularLocation>
        <location evidence="1">Membrane</location>
        <topology evidence="1">Multi-pass membrane protein</topology>
    </subcellularLocation>
</comment>
<accession>A0A7S4NDA3</accession>
<evidence type="ECO:0000256" key="2">
    <source>
        <dbReference type="ARBA" id="ARBA00006824"/>
    </source>
</evidence>
<evidence type="ECO:0000256" key="6">
    <source>
        <dbReference type="RuleBase" id="RU363053"/>
    </source>
</evidence>
<name>A0A7S4NDA3_9STRA</name>
<evidence type="ECO:0000256" key="1">
    <source>
        <dbReference type="ARBA" id="ARBA00004141"/>
    </source>
</evidence>
<proteinExistence type="inferred from homology"/>
<evidence type="ECO:0000256" key="4">
    <source>
        <dbReference type="ARBA" id="ARBA00022989"/>
    </source>
</evidence>
<keyword evidence="5 6" id="KW-0472">Membrane</keyword>
<feature type="transmembrane region" description="Helical" evidence="6">
    <location>
        <begin position="53"/>
        <end position="77"/>
    </location>
</feature>
<evidence type="ECO:0000256" key="5">
    <source>
        <dbReference type="ARBA" id="ARBA00023136"/>
    </source>
</evidence>
<reference evidence="8" key="1">
    <citation type="submission" date="2021-01" db="EMBL/GenBank/DDBJ databases">
        <authorList>
            <person name="Corre E."/>
            <person name="Pelletier E."/>
            <person name="Niang G."/>
            <person name="Scheremetjew M."/>
            <person name="Finn R."/>
            <person name="Kale V."/>
            <person name="Holt S."/>
            <person name="Cochrane G."/>
            <person name="Meng A."/>
            <person name="Brown T."/>
            <person name="Cohen L."/>
        </authorList>
    </citation>
    <scope>NUCLEOTIDE SEQUENCE</scope>
    <source>
        <strain evidence="8">Isolate 1302-5</strain>
    </source>
</reference>
<dbReference type="GO" id="GO:0005737">
    <property type="term" value="C:cytoplasm"/>
    <property type="evidence" value="ECO:0007669"/>
    <property type="project" value="TreeGrafter"/>
</dbReference>
<evidence type="ECO:0000256" key="3">
    <source>
        <dbReference type="ARBA" id="ARBA00022692"/>
    </source>
</evidence>
<organism evidence="8">
    <name type="scientific">Odontella aurita</name>
    <dbReference type="NCBI Taxonomy" id="265563"/>
    <lineage>
        <taxon>Eukaryota</taxon>
        <taxon>Sar</taxon>
        <taxon>Stramenopiles</taxon>
        <taxon>Ochrophyta</taxon>
        <taxon>Bacillariophyta</taxon>
        <taxon>Mediophyceae</taxon>
        <taxon>Biddulphiophycidae</taxon>
        <taxon>Eupodiscales</taxon>
        <taxon>Odontellaceae</taxon>
        <taxon>Odontella</taxon>
    </lineage>
</organism>